<comment type="caution">
    <text evidence="1">The sequence shown here is derived from an EMBL/GenBank/DDBJ whole genome shotgun (WGS) entry which is preliminary data.</text>
</comment>
<dbReference type="Proteomes" id="UP001165065">
    <property type="component" value="Unassembled WGS sequence"/>
</dbReference>
<gene>
    <name evidence="1" type="ORF">TrCOL_g5942</name>
</gene>
<evidence type="ECO:0000313" key="2">
    <source>
        <dbReference type="Proteomes" id="UP001165065"/>
    </source>
</evidence>
<sequence length="262" mass="29183">MGAYRSLLFDPGEEYGFIYTHGVKGKEFILRRAPRFMARPVADLMNFLAERVVLDQQTAEASDGQVFQIHKVSDGVYKDHILENEACQCSMDGPDGPKDLFELKLIGRKNRIPDECSSGTPGQTPLSPFVSEMFSVWVSLSASMDNYPPPPDFLFAALPATADEWYEALAADTKTPQQKEILEKVLDVQYPGLMGDLGIEYGEDDGSVSIRHAKWEGENTGRFQIKIPAGFDRKLDVEKVLAREVEGEGEGEREEDQVPGTE</sequence>
<evidence type="ECO:0000313" key="1">
    <source>
        <dbReference type="EMBL" id="GMI45595.1"/>
    </source>
</evidence>
<name>A0A9W7LC02_9STRA</name>
<dbReference type="AlphaFoldDB" id="A0A9W7LC02"/>
<accession>A0A9W7LC02</accession>
<keyword evidence="2" id="KW-1185">Reference proteome</keyword>
<reference evidence="2" key="1">
    <citation type="journal article" date="2023" name="Commun. Biol.">
        <title>Genome analysis of Parmales, the sister group of diatoms, reveals the evolutionary specialization of diatoms from phago-mixotrophs to photoautotrophs.</title>
        <authorList>
            <person name="Ban H."/>
            <person name="Sato S."/>
            <person name="Yoshikawa S."/>
            <person name="Yamada K."/>
            <person name="Nakamura Y."/>
            <person name="Ichinomiya M."/>
            <person name="Sato N."/>
            <person name="Blanc-Mathieu R."/>
            <person name="Endo H."/>
            <person name="Kuwata A."/>
            <person name="Ogata H."/>
        </authorList>
    </citation>
    <scope>NUCLEOTIDE SEQUENCE [LARGE SCALE GENOMIC DNA]</scope>
</reference>
<proteinExistence type="predicted"/>
<dbReference type="OrthoDB" id="10422425at2759"/>
<organism evidence="1 2">
    <name type="scientific">Triparma columacea</name>
    <dbReference type="NCBI Taxonomy" id="722753"/>
    <lineage>
        <taxon>Eukaryota</taxon>
        <taxon>Sar</taxon>
        <taxon>Stramenopiles</taxon>
        <taxon>Ochrophyta</taxon>
        <taxon>Bolidophyceae</taxon>
        <taxon>Parmales</taxon>
        <taxon>Triparmaceae</taxon>
        <taxon>Triparma</taxon>
    </lineage>
</organism>
<dbReference type="EMBL" id="BRYA01000257">
    <property type="protein sequence ID" value="GMI45595.1"/>
    <property type="molecule type" value="Genomic_DNA"/>
</dbReference>
<protein>
    <submittedName>
        <fullName evidence="1">Uncharacterized protein</fullName>
    </submittedName>
</protein>